<evidence type="ECO:0000256" key="1">
    <source>
        <dbReference type="SAM" id="Phobius"/>
    </source>
</evidence>
<sequence length="178" mass="18379">MDTTPFDQDMAVTAAIFGVAAFVWFGWAQEAPPARWRLPLGLGSALGLLLGAVGGLLAWQNWGSGMALADPQARLAFGIVCGVEFGAAALGAAVLGLTKRPKWIASWIAFVVGAHFVPLAFIFGDPWMIALAVLVVLAAGLSVLVHRRTRIAPSAATGLGAGLAFLVFSGRAIALVAL</sequence>
<reference evidence="2" key="1">
    <citation type="submission" date="2021-04" db="EMBL/GenBank/DDBJ databases">
        <title>Pseudonocardia sp. nov., isolated from sandy soil of mangrove forest.</title>
        <authorList>
            <person name="Zan Z."/>
            <person name="Huang R."/>
            <person name="Liu W."/>
        </authorList>
    </citation>
    <scope>NUCLEOTIDE SEQUENCE</scope>
    <source>
        <strain evidence="2">S2-4</strain>
    </source>
</reference>
<feature type="transmembrane region" description="Helical" evidence="1">
    <location>
        <begin position="12"/>
        <end position="28"/>
    </location>
</feature>
<gene>
    <name evidence="2" type="ORF">KDL28_24675</name>
</gene>
<comment type="caution">
    <text evidence="2">The sequence shown here is derived from an EMBL/GenBank/DDBJ whole genome shotgun (WGS) entry which is preliminary data.</text>
</comment>
<protein>
    <submittedName>
        <fullName evidence="2">Uncharacterized protein</fullName>
    </submittedName>
</protein>
<feature type="transmembrane region" description="Helical" evidence="1">
    <location>
        <begin position="127"/>
        <end position="145"/>
    </location>
</feature>
<feature type="transmembrane region" description="Helical" evidence="1">
    <location>
        <begin position="40"/>
        <end position="62"/>
    </location>
</feature>
<proteinExistence type="predicted"/>
<keyword evidence="1" id="KW-0472">Membrane</keyword>
<feature type="transmembrane region" description="Helical" evidence="1">
    <location>
        <begin position="104"/>
        <end position="121"/>
    </location>
</feature>
<keyword evidence="1" id="KW-0812">Transmembrane</keyword>
<dbReference type="Proteomes" id="UP001165283">
    <property type="component" value="Unassembled WGS sequence"/>
</dbReference>
<evidence type="ECO:0000313" key="3">
    <source>
        <dbReference type="Proteomes" id="UP001165283"/>
    </source>
</evidence>
<dbReference type="EMBL" id="JAGSOV010000053">
    <property type="protein sequence ID" value="MCO1658261.1"/>
    <property type="molecule type" value="Genomic_DNA"/>
</dbReference>
<feature type="transmembrane region" description="Helical" evidence="1">
    <location>
        <begin position="157"/>
        <end position="177"/>
    </location>
</feature>
<accession>A0ABT1A5G2</accession>
<name>A0ABT1A5G2_9PSEU</name>
<organism evidence="2 3">
    <name type="scientific">Pseudonocardia humida</name>
    <dbReference type="NCBI Taxonomy" id="2800819"/>
    <lineage>
        <taxon>Bacteria</taxon>
        <taxon>Bacillati</taxon>
        <taxon>Actinomycetota</taxon>
        <taxon>Actinomycetes</taxon>
        <taxon>Pseudonocardiales</taxon>
        <taxon>Pseudonocardiaceae</taxon>
        <taxon>Pseudonocardia</taxon>
    </lineage>
</organism>
<dbReference type="RefSeq" id="WP_252442005.1">
    <property type="nucleotide sequence ID" value="NZ_JAGSOV010000053.1"/>
</dbReference>
<evidence type="ECO:0000313" key="2">
    <source>
        <dbReference type="EMBL" id="MCO1658261.1"/>
    </source>
</evidence>
<keyword evidence="1" id="KW-1133">Transmembrane helix</keyword>
<keyword evidence="3" id="KW-1185">Reference proteome</keyword>
<feature type="transmembrane region" description="Helical" evidence="1">
    <location>
        <begin position="74"/>
        <end position="97"/>
    </location>
</feature>